<protein>
    <submittedName>
        <fullName evidence="1">DUF695 domain-containing protein</fullName>
    </submittedName>
</protein>
<evidence type="ECO:0000313" key="1">
    <source>
        <dbReference type="EMBL" id="KAB2348444.1"/>
    </source>
</evidence>
<accession>A0A6H9YNA8</accession>
<name>A0A6H9YNA8_9ACTN</name>
<evidence type="ECO:0000313" key="2">
    <source>
        <dbReference type="Proteomes" id="UP000468735"/>
    </source>
</evidence>
<sequence>MASEHAVFVNFALSGDGFGLEEEREAIYALEDRLEVVLRDANVGESDGHEFGAGGATIFFYGADAEELFRVIEPVLRAADFPPTQAELRFGSIDDEDCRVDVIPLR</sequence>
<proteinExistence type="predicted"/>
<dbReference type="EMBL" id="WBMT01000007">
    <property type="protein sequence ID" value="KAB2348444.1"/>
    <property type="molecule type" value="Genomic_DNA"/>
</dbReference>
<reference evidence="1 2" key="1">
    <citation type="submission" date="2019-09" db="EMBL/GenBank/DDBJ databases">
        <title>Actinomadura physcomitrii sp. nov., a novel actinomycete isolated from moss [Physcomitrium sphaericum (Ludw) Fuernr].</title>
        <authorList>
            <person name="Zhuang X."/>
            <person name="Liu C."/>
        </authorList>
    </citation>
    <scope>NUCLEOTIDE SEQUENCE [LARGE SCALE GENOMIC DNA]</scope>
    <source>
        <strain evidence="1 2">HMC1</strain>
    </source>
</reference>
<comment type="caution">
    <text evidence="1">The sequence shown here is derived from an EMBL/GenBank/DDBJ whole genome shotgun (WGS) entry which is preliminary data.</text>
</comment>
<keyword evidence="2" id="KW-1185">Reference proteome</keyword>
<organism evidence="1 2">
    <name type="scientific">Actinomadura rudentiformis</name>
    <dbReference type="NCBI Taxonomy" id="359158"/>
    <lineage>
        <taxon>Bacteria</taxon>
        <taxon>Bacillati</taxon>
        <taxon>Actinomycetota</taxon>
        <taxon>Actinomycetes</taxon>
        <taxon>Streptosporangiales</taxon>
        <taxon>Thermomonosporaceae</taxon>
        <taxon>Actinomadura</taxon>
    </lineage>
</organism>
<dbReference type="AlphaFoldDB" id="A0A6H9YNA8"/>
<dbReference type="RefSeq" id="WP_151561172.1">
    <property type="nucleotide sequence ID" value="NZ_WBMT01000007.1"/>
</dbReference>
<dbReference type="OrthoDB" id="678788at2"/>
<dbReference type="Proteomes" id="UP000468735">
    <property type="component" value="Unassembled WGS sequence"/>
</dbReference>
<gene>
    <name evidence="1" type="ORF">F8566_16805</name>
</gene>